<name>A0ABY2JIL1_9MICO</name>
<evidence type="ECO:0000313" key="2">
    <source>
        <dbReference type="EMBL" id="TFD03986.1"/>
    </source>
</evidence>
<accession>A0ABY2JIL1</accession>
<feature type="domain" description="Amine oxidase" evidence="1">
    <location>
        <begin position="2"/>
        <end position="43"/>
    </location>
</feature>
<dbReference type="Gene3D" id="3.50.50.60">
    <property type="entry name" value="FAD/NAD(P)-binding domain"/>
    <property type="match status" value="1"/>
</dbReference>
<dbReference type="EMBL" id="SOGO01000020">
    <property type="protein sequence ID" value="TFD03986.1"/>
    <property type="molecule type" value="Genomic_DNA"/>
</dbReference>
<evidence type="ECO:0000259" key="1">
    <source>
        <dbReference type="Pfam" id="PF01593"/>
    </source>
</evidence>
<dbReference type="Pfam" id="PF01593">
    <property type="entry name" value="Amino_oxidase"/>
    <property type="match status" value="1"/>
</dbReference>
<gene>
    <name evidence="2" type="ORF">E3T25_06305</name>
</gene>
<evidence type="ECO:0000313" key="3">
    <source>
        <dbReference type="Proteomes" id="UP000297851"/>
    </source>
</evidence>
<keyword evidence="3" id="KW-1185">Reference proteome</keyword>
<sequence length="82" mass="9092">MNAGSDVVVLEARARPGGRVEQTRTAAGRVVQFGGQWRHPDGPLRPATNIEFMPTNRDCALLNKAEKLLVIEDLRRRVNVVT</sequence>
<dbReference type="Proteomes" id="UP000297851">
    <property type="component" value="Unassembled WGS sequence"/>
</dbReference>
<protein>
    <recommendedName>
        <fullName evidence="1">Amine oxidase domain-containing protein</fullName>
    </recommendedName>
</protein>
<dbReference type="InterPro" id="IPR002937">
    <property type="entry name" value="Amino_oxidase"/>
</dbReference>
<dbReference type="SUPFAM" id="SSF51905">
    <property type="entry name" value="FAD/NAD(P)-binding domain"/>
    <property type="match status" value="1"/>
</dbReference>
<proteinExistence type="predicted"/>
<dbReference type="InterPro" id="IPR036188">
    <property type="entry name" value="FAD/NAD-bd_sf"/>
</dbReference>
<organism evidence="2 3">
    <name type="scientific">Cryobacterium sandaracinum</name>
    <dbReference type="NCBI Taxonomy" id="1259247"/>
    <lineage>
        <taxon>Bacteria</taxon>
        <taxon>Bacillati</taxon>
        <taxon>Actinomycetota</taxon>
        <taxon>Actinomycetes</taxon>
        <taxon>Micrococcales</taxon>
        <taxon>Microbacteriaceae</taxon>
        <taxon>Cryobacterium</taxon>
    </lineage>
</organism>
<reference evidence="2 3" key="1">
    <citation type="submission" date="2019-03" db="EMBL/GenBank/DDBJ databases">
        <title>Genomics of glacier-inhabiting Cryobacterium strains.</title>
        <authorList>
            <person name="Liu Q."/>
            <person name="Xin Y.-H."/>
        </authorList>
    </citation>
    <scope>NUCLEOTIDE SEQUENCE [LARGE SCALE GENOMIC DNA]</scope>
    <source>
        <strain evidence="2 3">TMT2-16</strain>
    </source>
</reference>
<comment type="caution">
    <text evidence="2">The sequence shown here is derived from an EMBL/GenBank/DDBJ whole genome shotgun (WGS) entry which is preliminary data.</text>
</comment>